<organism evidence="1 2">
    <name type="scientific">Entomophthora muscae</name>
    <dbReference type="NCBI Taxonomy" id="34485"/>
    <lineage>
        <taxon>Eukaryota</taxon>
        <taxon>Fungi</taxon>
        <taxon>Fungi incertae sedis</taxon>
        <taxon>Zoopagomycota</taxon>
        <taxon>Entomophthoromycotina</taxon>
        <taxon>Entomophthoromycetes</taxon>
        <taxon>Entomophthorales</taxon>
        <taxon>Entomophthoraceae</taxon>
        <taxon>Entomophthora</taxon>
    </lineage>
</organism>
<proteinExistence type="predicted"/>
<gene>
    <name evidence="1" type="ORF">DSO57_1035894</name>
</gene>
<accession>A0ACC2TX98</accession>
<evidence type="ECO:0000313" key="1">
    <source>
        <dbReference type="EMBL" id="KAJ9079389.1"/>
    </source>
</evidence>
<evidence type="ECO:0000313" key="2">
    <source>
        <dbReference type="Proteomes" id="UP001165960"/>
    </source>
</evidence>
<keyword evidence="2" id="KW-1185">Reference proteome</keyword>
<sequence>MIKLITLVAAMASTIFGLPTPSRPSATIVAMKEPIAISPASTADLISRPTPMTFDMPFEVIQDKIISAQVEPAQESSAEDEPSSELAETTEKSQVKVKSSPQKLRRRSRPSKKLRRRSPACKLRRRSLRPLRRRSRRSSTPLRRRSSRSPSRSIHRRSCSVRPLSRRARYMY</sequence>
<comment type="caution">
    <text evidence="1">The sequence shown here is derived from an EMBL/GenBank/DDBJ whole genome shotgun (WGS) entry which is preliminary data.</text>
</comment>
<protein>
    <submittedName>
        <fullName evidence="1">Uncharacterized protein</fullName>
    </submittedName>
</protein>
<name>A0ACC2TX98_9FUNG</name>
<reference evidence="1" key="1">
    <citation type="submission" date="2022-04" db="EMBL/GenBank/DDBJ databases">
        <title>Genome of the entomopathogenic fungus Entomophthora muscae.</title>
        <authorList>
            <person name="Elya C."/>
            <person name="Lovett B.R."/>
            <person name="Lee E."/>
            <person name="Macias A.M."/>
            <person name="Hajek A.E."/>
            <person name="De Bivort B.L."/>
            <person name="Kasson M.T."/>
            <person name="De Fine Licht H.H."/>
            <person name="Stajich J.E."/>
        </authorList>
    </citation>
    <scope>NUCLEOTIDE SEQUENCE</scope>
    <source>
        <strain evidence="1">Berkeley</strain>
    </source>
</reference>
<dbReference type="EMBL" id="QTSX02001749">
    <property type="protein sequence ID" value="KAJ9079389.1"/>
    <property type="molecule type" value="Genomic_DNA"/>
</dbReference>
<dbReference type="Proteomes" id="UP001165960">
    <property type="component" value="Unassembled WGS sequence"/>
</dbReference>